<name>A0A096NNK2_PAPAN</name>
<evidence type="ECO:0000256" key="17">
    <source>
        <dbReference type="ARBA" id="ARBA00081292"/>
    </source>
</evidence>
<dbReference type="InterPro" id="IPR037214">
    <property type="entry name" value="TROVE_dom_sf"/>
</dbReference>
<keyword evidence="7" id="KW-0067">ATP-binding</keyword>
<protein>
    <recommendedName>
        <fullName evidence="14">Telomerase protein component 1</fullName>
    </recommendedName>
    <alternativeName>
        <fullName evidence="15">Telomerase-associated protein 1</fullName>
    </alternativeName>
    <alternativeName>
        <fullName evidence="17">p240</fullName>
    </alternativeName>
    <alternativeName>
        <fullName evidence="16">p80 telomerase homolog</fullName>
    </alternativeName>
</protein>
<evidence type="ECO:0000256" key="9">
    <source>
        <dbReference type="ARBA" id="ARBA00022895"/>
    </source>
</evidence>
<dbReference type="PANTHER" id="PTHR44791">
    <property type="entry name" value="TELOMERASE PROTEIN COMPONENT 1 TEP1"/>
    <property type="match status" value="1"/>
</dbReference>
<keyword evidence="23" id="KW-1185">Reference proteome</keyword>
<dbReference type="Gene3D" id="3.40.50.300">
    <property type="entry name" value="P-loop containing nucleotide triphosphate hydrolases"/>
    <property type="match status" value="1"/>
</dbReference>
<evidence type="ECO:0000259" key="21">
    <source>
        <dbReference type="PROSITE" id="PS50988"/>
    </source>
</evidence>
<dbReference type="eggNOG" id="KOG4155">
    <property type="taxonomic scope" value="Eukaryota"/>
</dbReference>
<dbReference type="GO" id="GO:0000781">
    <property type="term" value="C:chromosome, telomeric region"/>
    <property type="evidence" value="ECO:0007669"/>
    <property type="project" value="UniProtKB-SubCell"/>
</dbReference>
<dbReference type="Pfam" id="PF13271">
    <property type="entry name" value="DUF4062"/>
    <property type="match status" value="1"/>
</dbReference>
<dbReference type="Pfam" id="PF05386">
    <property type="entry name" value="TEP1_N"/>
    <property type="match status" value="4"/>
</dbReference>
<dbReference type="GO" id="GO:0070034">
    <property type="term" value="F:telomerase RNA binding"/>
    <property type="evidence" value="ECO:0007669"/>
    <property type="project" value="TreeGrafter"/>
</dbReference>
<dbReference type="InterPro" id="IPR045804">
    <property type="entry name" value="DUF5920"/>
</dbReference>
<evidence type="ECO:0000313" key="22">
    <source>
        <dbReference type="Ensembl" id="ENSPANP00000014562.3"/>
    </source>
</evidence>
<dbReference type="InterPro" id="IPR015943">
    <property type="entry name" value="WD40/YVTN_repeat-like_dom_sf"/>
</dbReference>
<dbReference type="ExpressionAtlas" id="A0A096NNK2">
    <property type="expression patterns" value="baseline"/>
</dbReference>
<evidence type="ECO:0000256" key="4">
    <source>
        <dbReference type="ARBA" id="ARBA00022574"/>
    </source>
</evidence>
<dbReference type="GO" id="GO:0005524">
    <property type="term" value="F:ATP binding"/>
    <property type="evidence" value="ECO:0007669"/>
    <property type="project" value="UniProtKB-KW"/>
</dbReference>
<evidence type="ECO:0000256" key="10">
    <source>
        <dbReference type="ARBA" id="ARBA00023242"/>
    </source>
</evidence>
<evidence type="ECO:0000259" key="20">
    <source>
        <dbReference type="PROSITE" id="PS50837"/>
    </source>
</evidence>
<keyword evidence="3" id="KW-0158">Chromosome</keyword>
<dbReference type="Ensembl" id="ENSPANT00000028725.4">
    <property type="protein sequence ID" value="ENSPANP00000014562.3"/>
    <property type="gene ID" value="ENSPANG00000024122.4"/>
</dbReference>
<dbReference type="PROSITE" id="PS51226">
    <property type="entry name" value="TEP1_N"/>
    <property type="match status" value="4"/>
</dbReference>
<dbReference type="Pfam" id="PF25048">
    <property type="entry name" value="Beta-prop_TEP1_C"/>
    <property type="match status" value="1"/>
</dbReference>
<dbReference type="FunFam" id="2.130.10.10:FF:001218">
    <property type="entry name" value="TEP1 isoform 2"/>
    <property type="match status" value="1"/>
</dbReference>
<evidence type="ECO:0000256" key="19">
    <source>
        <dbReference type="SAM" id="MobiDB-lite"/>
    </source>
</evidence>
<dbReference type="SUPFAM" id="SSF50998">
    <property type="entry name" value="Quinoprotein alcohol dehydrogenase-like"/>
    <property type="match status" value="1"/>
</dbReference>
<dbReference type="CDD" id="cd00200">
    <property type="entry name" value="WD40"/>
    <property type="match status" value="2"/>
</dbReference>
<accession>A0A096NNK2</accession>
<comment type="function">
    <text evidence="12">Component of the telomerase ribonucleoprotein complex that is essential for the replication of chromosome termini. Also a component of the ribonucleoprotein vaults particle, a multi-subunit structure involved in nucleo-cytoplasmic transport. Responsible for the localizing and stabilizing vault RNA (vRNA) association in the vault ribonucleoprotein particle. Binds to TERC.</text>
</comment>
<dbReference type="InterPro" id="IPR008850">
    <property type="entry name" value="TEP1_N"/>
</dbReference>
<dbReference type="Proteomes" id="UP000028761">
    <property type="component" value="Chromosome 7"/>
</dbReference>
<evidence type="ECO:0000256" key="11">
    <source>
        <dbReference type="ARBA" id="ARBA00023274"/>
    </source>
</evidence>
<evidence type="ECO:0000256" key="14">
    <source>
        <dbReference type="ARBA" id="ARBA00074708"/>
    </source>
</evidence>
<dbReference type="GO" id="GO:0005697">
    <property type="term" value="C:telomerase holoenzyme complex"/>
    <property type="evidence" value="ECO:0007669"/>
    <property type="project" value="UniProtKB-ARBA"/>
</dbReference>
<feature type="repeat" description="WD" evidence="18">
    <location>
        <begin position="1950"/>
        <end position="1991"/>
    </location>
</feature>
<dbReference type="SUPFAM" id="SSF52540">
    <property type="entry name" value="P-loop containing nucleoside triphosphate hydrolases"/>
    <property type="match status" value="1"/>
</dbReference>
<dbReference type="SUPFAM" id="SSF140864">
    <property type="entry name" value="TROVE domain-like"/>
    <property type="match status" value="1"/>
</dbReference>
<dbReference type="Bgee" id="ENSPANG00000024122">
    <property type="expression patterns" value="Expressed in aorta and 66 other cell types or tissues"/>
</dbReference>
<keyword evidence="11" id="KW-0687">Ribonucleoprotein</keyword>
<dbReference type="Pfam" id="PF19334">
    <property type="entry name" value="DUF5920"/>
    <property type="match status" value="1"/>
</dbReference>
<dbReference type="FunFam" id="2.130.10.10:FF:000636">
    <property type="entry name" value="Telomerase protein component 1"/>
    <property type="match status" value="1"/>
</dbReference>
<dbReference type="FunFam" id="2.130.10.10:FF:001849">
    <property type="entry name" value="Telomerase protein component 1"/>
    <property type="match status" value="1"/>
</dbReference>
<evidence type="ECO:0000256" key="8">
    <source>
        <dbReference type="ARBA" id="ARBA00022884"/>
    </source>
</evidence>
<dbReference type="InterPro" id="IPR027417">
    <property type="entry name" value="P-loop_NTPase"/>
</dbReference>
<dbReference type="InterPro" id="IPR001680">
    <property type="entry name" value="WD40_rpt"/>
</dbReference>
<feature type="repeat" description="WD" evidence="18">
    <location>
        <begin position="2037"/>
        <end position="2067"/>
    </location>
</feature>
<keyword evidence="9" id="KW-0779">Telomere</keyword>
<dbReference type="Pfam" id="PF05729">
    <property type="entry name" value="NACHT"/>
    <property type="match status" value="1"/>
</dbReference>
<feature type="domain" description="NACHT" evidence="20">
    <location>
        <begin position="1055"/>
        <end position="1323"/>
    </location>
</feature>
<evidence type="ECO:0000256" key="6">
    <source>
        <dbReference type="ARBA" id="ARBA00022741"/>
    </source>
</evidence>
<evidence type="ECO:0000256" key="7">
    <source>
        <dbReference type="ARBA" id="ARBA00022840"/>
    </source>
</evidence>
<gene>
    <name evidence="22" type="primary">TEP1</name>
</gene>
<proteinExistence type="predicted"/>
<dbReference type="InterPro" id="IPR036322">
    <property type="entry name" value="WD40_repeat_dom_sf"/>
</dbReference>
<dbReference type="InterPro" id="IPR025139">
    <property type="entry name" value="DUF4062"/>
</dbReference>
<dbReference type="InterPro" id="IPR052652">
    <property type="entry name" value="Telomerase_Complex_Comp"/>
</dbReference>
<dbReference type="PROSITE" id="PS50294">
    <property type="entry name" value="WD_REPEATS_REGION"/>
    <property type="match status" value="3"/>
</dbReference>
<dbReference type="eggNOG" id="KOG3602">
    <property type="taxonomic scope" value="Eukaryota"/>
</dbReference>
<dbReference type="InterPro" id="IPR007111">
    <property type="entry name" value="NACHT_NTPase"/>
</dbReference>
<evidence type="ECO:0000256" key="15">
    <source>
        <dbReference type="ARBA" id="ARBA00076852"/>
    </source>
</evidence>
<evidence type="ECO:0000256" key="13">
    <source>
        <dbReference type="ARBA" id="ARBA00065177"/>
    </source>
</evidence>
<evidence type="ECO:0000256" key="2">
    <source>
        <dbReference type="ARBA" id="ARBA00004574"/>
    </source>
</evidence>
<dbReference type="InterPro" id="IPR056829">
    <property type="entry name" value="Beta-prop_TEP1_2nd"/>
</dbReference>
<dbReference type="InterPro" id="IPR008858">
    <property type="entry name" value="TROVE_dom"/>
</dbReference>
<dbReference type="GO" id="GO:0000722">
    <property type="term" value="P:telomere maintenance via recombination"/>
    <property type="evidence" value="ECO:0007669"/>
    <property type="project" value="TreeGrafter"/>
</dbReference>
<feature type="region of interest" description="Disordered" evidence="19">
    <location>
        <begin position="2402"/>
        <end position="2440"/>
    </location>
</feature>
<evidence type="ECO:0000256" key="5">
    <source>
        <dbReference type="ARBA" id="ARBA00022737"/>
    </source>
</evidence>
<dbReference type="Gene3D" id="2.130.10.10">
    <property type="entry name" value="YVTN repeat-like/Quinoprotein amine dehydrogenase"/>
    <property type="match status" value="6"/>
</dbReference>
<organism evidence="22 23">
    <name type="scientific">Papio anubis</name>
    <name type="common">Olive baboon</name>
    <dbReference type="NCBI Taxonomy" id="9555"/>
    <lineage>
        <taxon>Eukaryota</taxon>
        <taxon>Metazoa</taxon>
        <taxon>Chordata</taxon>
        <taxon>Craniata</taxon>
        <taxon>Vertebrata</taxon>
        <taxon>Euteleostomi</taxon>
        <taxon>Mammalia</taxon>
        <taxon>Eutheria</taxon>
        <taxon>Euarchontoglires</taxon>
        <taxon>Primates</taxon>
        <taxon>Haplorrhini</taxon>
        <taxon>Catarrhini</taxon>
        <taxon>Cercopithecidae</taxon>
        <taxon>Cercopithecinae</taxon>
        <taxon>Papio</taxon>
    </lineage>
</organism>
<dbReference type="SUPFAM" id="SSF50978">
    <property type="entry name" value="WD40 repeat-like"/>
    <property type="match status" value="3"/>
</dbReference>
<keyword evidence="10" id="KW-0539">Nucleus</keyword>
<dbReference type="GeneTree" id="ENSGT00940000161338"/>
<dbReference type="FunFam" id="2.130.10.10:FF:000691">
    <property type="entry name" value="Telomerase protein component 1"/>
    <property type="match status" value="1"/>
</dbReference>
<evidence type="ECO:0000256" key="16">
    <source>
        <dbReference type="ARBA" id="ARBA00077331"/>
    </source>
</evidence>
<feature type="domain" description="TROVE" evidence="21">
    <location>
        <begin position="390"/>
        <end position="569"/>
    </location>
</feature>
<reference evidence="22" key="2">
    <citation type="submission" date="2025-08" db="UniProtKB">
        <authorList>
            <consortium name="Ensembl"/>
        </authorList>
    </citation>
    <scope>IDENTIFICATION</scope>
</reference>
<keyword evidence="6" id="KW-0547">Nucleotide-binding</keyword>
<dbReference type="Pfam" id="PF25047">
    <property type="entry name" value="Beta-prop_TEP1_2nd"/>
    <property type="match status" value="1"/>
</dbReference>
<dbReference type="FunFam" id="2.130.10.10:FF:000653">
    <property type="entry name" value="Telomerase protein component 1"/>
    <property type="match status" value="1"/>
</dbReference>
<sequence>MEKPHGHVSAHPDILSLENRCLAMLPDLQPMEKLHQHISAHSDILSLKNQCLATLPDLKTVEKPHGHVSAHPDILSLENRCLATLSDLKTMEKPHGHVSAHPDILSLENRCLATVPSLKSTVSASHLFQSLQISHMMQADLYCVNNSNCLLSEPPSWRAQHFSKGLDLSTCPIALKSLSATGTVQEATLGRWFDSEEKKGAETQMPSYSLSLGEEEEEVEDLALKLTSGDSESHPEPTDQVLQEKKMALLSLLCSTLVSEVNMKDASDPTLAAIFENCRELAPLEPEFILKRMEPPFSRRPFPRYMVFLRDEQKKFEKAYDTVSEKKNPPRFTLKKLVQRLHIHEPAQHVQALLGYRYPSNLQLFSRSRLPGPWDSSRAGKRMKLSRPETWERELSLRGNKASVWEELIENGKLPFMAMLRNLCNLLRVGISARHHELILQRLQHAKSVIHSRQFPFRFLNAHDSIDALEAQLRNQALPFPSNTTLMRRILTRSDKNRPRRRFLCHLSCQQLRTVMRVPVMYEKLKREKLRVHKARQWKYDGEMLNRYRQALETAVNLSVKHSLPLLPGRTILVYLTDANADRLCPKSNPQGPPLNYALLLIGMMITRAEQMDVMLCGGDTLKTAVLKADEGILKTAIRLQAQVQEFDENGEWSLNTFGKYLLSLAGQRVPVDRVILFGQSMDEGMINVAKQLYWQHVNSKCLFVGILLRRVQYLSPDLNPNDVTLSGCTDGILKFIAEHGASHLLEHVGQMDKIFKIPPPPGKTGVQSLRPLEEDTPSPLAPISQQGWRSIRLFISSTFRDMHGERDLLLRSVLPALQARAAPHRISLHGIDLRWGVTEEETRRNRQLEVCLGEVENAQLFVGILGSRYGYIPPSYNLPDHPHFHWAQQYPSGRSVTEMEVMQFLNRSQRLQPSAQALIYFRDSSFLSSVPDAWKSDFVSESEEAACRISELKSCLSRQKGITCRRYRCEWGGVAAGRPYVGGLEEFGQLVLQDVWNTIQKLYLQPGALLEQPVSIPDDDLVQATFQQLQKPPSTARPRLLQDTVQQLMLHHGRLSLVTGQSGQGKTAFLASLVSALQAPDGAKVAPLVFFHFSGARPDQGLALTLLRRLCTYLRGQLKEPGALPNTYRSLVWELQQRLLPKSAESLHPGQTLVLIIDGADRLVDQNGQLISDWIPKKLPRCVHLVLSVSRDAGLGETLEQSQGAHVVALGPLEASARARLVREELALYGKRLEESPFNNQMRLLLVKRESGRPLYLRLVTDHLRLFTLYEQVSERLRTLPATVPLLLQHILSTLEQEHGPDVLPQALTTLEVTRSGLTVDQLHGVLSVWRTLPKGTKSWEEAVAAGNSGDPYPMGPFAYLVQSLRSLLGEGPLEHPGARLCLPDGPLRTAAKRRYGKRPGQADTAHILIAAQLWKTCDADASGTFRSCPPEALVDLPYHLLQSGNRGLLSKFLTNIHVVAAHLELGLVSRLLETHALYASSVPKEEQKLPEADVAVFRTFLRQQASILSQYPQLLPQQAANQPLDSPLCQQAPLLSQRWHLQHTLRWLNKPQTMKNQQSSSLSLAVSSSPTAVAFSTNGQRAAVGTANGTVYLLDLRTWQEEKSLVSGCDGISACLFLSDDTLFLTAFDGLLELWDLQHGCRVLQTKAHQYQITGCCLSPDRRQLATVCLGGCLKLWDTVRGQLAFQHTYPKPLNCVAFHPEGQVIATGSWAGSISFFQVDGLKVTKDLGAPGASVRTLAFNVPGGVVAVGRLDSMVELWAWREGARLATFPAHHGFVAAALFLHAGCQLLTAGEDGKVQVWSGSLGRPHGDLGSLPLSPALSVALSPDGDQVAVGYRADGIRIYKISSGSQGAQGQALDVAVSALAWLSPKVLVSGAEDGSLQGWALKECSLQSLWLLSRFQKPVLGLATSQELLASASEDFTVRLWPRQLLTLPHKAEDFPGGTELRGHEGPVSCCSFSTDGGSLATGGWDRSLLCWDVRTPKAPILIHSFPACHRDWVTGCAWTKDNLLISCSSDGSVGLWDPESGQRLGQFLGHQSAVSAVAAVEEHVVSVGRDGTLKVWDHQGVELTSIPAHSGPISHCAAAMEPRAAGQPGSELLVVTIGLDGATRLWHPLLVSQTHTFLGHSGPVRAAAVSETSGLLLTASEDGSVRLWQVPKEADDTCIPRSSAAITAMAWAPDGSMAVSGNQAGELILWQEAKAVATAQAPGHIGALIWSSARTFFVLSADEKISEWQVKLRKGSAPGNFSLHLNRILQEDLGVLTSLGWAPDGHFLILAKADLKLLCMKPGDAPSEIWSSYTENPMILSTHKEYGVFVLQPKDPGVLSFLRQKESGEFEERLNFDINLENPSRTLISITQAKPESESSFLCASSDGMLWNLAKCSPEGEWTTGNIWQKKANIPETQTPGADPSTCRESDASMDSEPTSQLKTRQRRKIHSGSVTALHVLPELLVTASKDRDVKLWERPSMQLLGLFRCEGSVSCLEPWLGTNSTLQLAVGDVQGNVYFLNWE</sequence>
<dbReference type="PANTHER" id="PTHR44791:SF1">
    <property type="entry name" value="TELOMERASE PROTEIN COMPONENT 1"/>
    <property type="match status" value="1"/>
</dbReference>
<evidence type="ECO:0000256" key="3">
    <source>
        <dbReference type="ARBA" id="ARBA00022454"/>
    </source>
</evidence>
<keyword evidence="5" id="KW-0677">Repeat</keyword>
<dbReference type="Gene3D" id="1.25.40.370">
    <property type="match status" value="1"/>
</dbReference>
<feature type="repeat" description="WD" evidence="18">
    <location>
        <begin position="2438"/>
        <end position="2468"/>
    </location>
</feature>
<dbReference type="PROSITE" id="PS50082">
    <property type="entry name" value="WD_REPEATS_2"/>
    <property type="match status" value="6"/>
</dbReference>
<keyword evidence="4 18" id="KW-0853">WD repeat</keyword>
<feature type="repeat" description="WD" evidence="18">
    <location>
        <begin position="1773"/>
        <end position="1805"/>
    </location>
</feature>
<evidence type="ECO:0000313" key="23">
    <source>
        <dbReference type="Proteomes" id="UP000028761"/>
    </source>
</evidence>
<dbReference type="PROSITE" id="PS50988">
    <property type="entry name" value="TROVE"/>
    <property type="match status" value="1"/>
</dbReference>
<feature type="repeat" description="WD" evidence="18">
    <location>
        <begin position="1996"/>
        <end position="2036"/>
    </location>
</feature>
<dbReference type="InterPro" id="IPR011047">
    <property type="entry name" value="Quinoprotein_ADH-like_sf"/>
</dbReference>
<evidence type="ECO:0000256" key="12">
    <source>
        <dbReference type="ARBA" id="ARBA00056673"/>
    </source>
</evidence>
<feature type="repeat" description="WD" evidence="18">
    <location>
        <begin position="2127"/>
        <end position="2160"/>
    </location>
</feature>
<dbReference type="FunFam" id="1.25.40.370:FF:000002">
    <property type="entry name" value="Telomerase associated protein 1"/>
    <property type="match status" value="1"/>
</dbReference>
<evidence type="ECO:0000256" key="18">
    <source>
        <dbReference type="PROSITE-ProRule" id="PRU00221"/>
    </source>
</evidence>
<dbReference type="GO" id="GO:0003720">
    <property type="term" value="F:telomerase activity"/>
    <property type="evidence" value="ECO:0007669"/>
    <property type="project" value="TreeGrafter"/>
</dbReference>
<dbReference type="FunFam" id="2.130.10.10:FF:001303">
    <property type="entry name" value="Telomerase protein component 1"/>
    <property type="match status" value="1"/>
</dbReference>
<evidence type="ECO:0000256" key="1">
    <source>
        <dbReference type="ARBA" id="ARBA00004123"/>
    </source>
</evidence>
<reference evidence="22 23" key="1">
    <citation type="submission" date="2012-03" db="EMBL/GenBank/DDBJ databases">
        <title>Whole Genome Assembly of Papio anubis.</title>
        <authorList>
            <person name="Liu Y.L."/>
            <person name="Abraham K.A."/>
            <person name="Akbar H.A."/>
            <person name="Ali S.A."/>
            <person name="Anosike U.A."/>
            <person name="Aqrawi P.A."/>
            <person name="Arias F.A."/>
            <person name="Attaway T.A."/>
            <person name="Awwad R.A."/>
            <person name="Babu C.B."/>
            <person name="Bandaranaike D.B."/>
            <person name="Battles P.B."/>
            <person name="Bell A.B."/>
            <person name="Beltran B.B."/>
            <person name="Berhane-Mersha D.B."/>
            <person name="Bess C.B."/>
            <person name="Bickham C.B."/>
            <person name="Bolden T.B."/>
            <person name="Carter K.C."/>
            <person name="Chau D.C."/>
            <person name="Chavez A.C."/>
            <person name="Clerc-Blankenburg K.C."/>
            <person name="Coyle M.C."/>
            <person name="Dao M.D."/>
            <person name="Davila M.L.D."/>
            <person name="Davy-Carroll L.D."/>
            <person name="Denson S.D."/>
            <person name="Dinh H.D."/>
            <person name="Fernandez S.F."/>
            <person name="Fernando P.F."/>
            <person name="Forbes L.F."/>
            <person name="Francis C.F."/>
            <person name="Francisco L.F."/>
            <person name="Fu Q.F."/>
            <person name="Garcia-Iii R.G."/>
            <person name="Garrett T.G."/>
            <person name="Gross S.G."/>
            <person name="Gubbala S.G."/>
            <person name="Hirani K.H."/>
            <person name="Hogues M.H."/>
            <person name="Hollins B.H."/>
            <person name="Jackson L.J."/>
            <person name="Javaid M.J."/>
            <person name="Jhangiani S.J."/>
            <person name="Johnson A.J."/>
            <person name="Johnson B.J."/>
            <person name="Jones J.J."/>
            <person name="Joshi V.J."/>
            <person name="Kalu J.K."/>
            <person name="Khan N.K."/>
            <person name="Korchina V.K."/>
            <person name="Kovar C.K."/>
            <person name="Lago L.L."/>
            <person name="Lara F.L."/>
            <person name="Le T.-K.L."/>
            <person name="Lee S.L."/>
            <person name="Legall-Iii F.L."/>
            <person name="Lemon S.L."/>
            <person name="Liu J.L."/>
            <person name="Liu Y.-S.L."/>
            <person name="Liyanage D.L."/>
            <person name="Lopez J.L."/>
            <person name="Lorensuhewa L.L."/>
            <person name="Mata R.M."/>
            <person name="Mathew T.M."/>
            <person name="Mercado C.M."/>
            <person name="Mercado I.M."/>
            <person name="Morales K.M."/>
            <person name="Morgan M.M."/>
            <person name="Munidasa M.M."/>
            <person name="Ngo D.N."/>
            <person name="Nguyen L.N."/>
            <person name="Nguyen T.N."/>
            <person name="Nguyen N.N."/>
            <person name="Obregon M.O."/>
            <person name="Okwuonu G.O."/>
            <person name="Ongeri F.O."/>
            <person name="Onwere C.O."/>
            <person name="Osifeso I.O."/>
            <person name="Parra A.P."/>
            <person name="Patil S.P."/>
            <person name="Perez A.P."/>
            <person name="Perez Y.P."/>
            <person name="Pham C.P."/>
            <person name="Pu L.-L.P."/>
            <person name="Puazo M.P."/>
            <person name="Quiroz J.Q."/>
            <person name="Rouhana J.R."/>
            <person name="Ruiz M.R."/>
            <person name="Ruiz S.-J.R."/>
            <person name="Saada N.S."/>
            <person name="Santibanez J.S."/>
            <person name="Scheel M.S."/>
            <person name="Schneider B.S."/>
            <person name="Simmons D.S."/>
            <person name="Sisson I.S."/>
            <person name="Tang L.-Y.T."/>
            <person name="Thornton R.T."/>
            <person name="Tisius J.T."/>
            <person name="Toledanes G.T."/>
            <person name="Trejos Z.T."/>
            <person name="Usmani K.U."/>
            <person name="Varghese R.V."/>
            <person name="Vattathil S.V."/>
            <person name="Vee V.V."/>
            <person name="Walker D.W."/>
            <person name="Weissenberger G.W."/>
            <person name="White C.W."/>
            <person name="Williams A.W."/>
            <person name="Woodworth J.W."/>
            <person name="Wright R.W."/>
            <person name="Zhu Y.Z."/>
            <person name="Han Y.H."/>
            <person name="Newsham I.N."/>
            <person name="Nazareth L.N."/>
            <person name="Worley K.W."/>
            <person name="Muzny D.M."/>
            <person name="Rogers J.R."/>
            <person name="Gibbs R.G."/>
        </authorList>
    </citation>
    <scope>NUCLEOTIDE SEQUENCE [LARGE SCALE GENOMIC DNA]</scope>
</reference>
<dbReference type="InterPro" id="IPR056828">
    <property type="entry name" value="Beta-prop_TEP1_C"/>
</dbReference>
<dbReference type="PROSITE" id="PS50837">
    <property type="entry name" value="NACHT"/>
    <property type="match status" value="1"/>
</dbReference>
<dbReference type="Pfam" id="PF00400">
    <property type="entry name" value="WD40"/>
    <property type="match status" value="4"/>
</dbReference>
<comment type="subcellular location">
    <subcellularLocation>
        <location evidence="2">Chromosome</location>
        <location evidence="2">Telomere</location>
    </subcellularLocation>
    <subcellularLocation>
        <location evidence="1">Nucleus</location>
    </subcellularLocation>
</comment>
<reference evidence="22" key="3">
    <citation type="submission" date="2025-09" db="UniProtKB">
        <authorList>
            <consortium name="Ensembl"/>
        </authorList>
    </citation>
    <scope>IDENTIFICATION</scope>
</reference>
<comment type="subunit">
    <text evidence="13">Associated component of the telomerase holoenzyme complex. Component of the vault ribonucleoprotein particle, at least composed of MVP, PARP4 and one or more vault RNAs (vRNAs). Binds to VAULTRC1, VAULTRC2 and VAULTRC4/hvg4 vRNAs.</text>
</comment>
<dbReference type="Pfam" id="PF05731">
    <property type="entry name" value="TROVE"/>
    <property type="match status" value="2"/>
</dbReference>
<dbReference type="SMART" id="SM00320">
    <property type="entry name" value="WD40"/>
    <property type="match status" value="17"/>
</dbReference>
<keyword evidence="8" id="KW-0694">RNA-binding</keyword>